<feature type="compositionally biased region" description="Basic and acidic residues" evidence="1">
    <location>
        <begin position="925"/>
        <end position="937"/>
    </location>
</feature>
<feature type="compositionally biased region" description="Basic and acidic residues" evidence="1">
    <location>
        <begin position="780"/>
        <end position="800"/>
    </location>
</feature>
<feature type="region of interest" description="Disordered" evidence="1">
    <location>
        <begin position="670"/>
        <end position="691"/>
    </location>
</feature>
<feature type="compositionally biased region" description="Polar residues" evidence="1">
    <location>
        <begin position="359"/>
        <end position="371"/>
    </location>
</feature>
<evidence type="ECO:0000256" key="1">
    <source>
        <dbReference type="SAM" id="MobiDB-lite"/>
    </source>
</evidence>
<evidence type="ECO:0000313" key="2">
    <source>
        <dbReference type="EMBL" id="KAK8133145.1"/>
    </source>
</evidence>
<feature type="region of interest" description="Disordered" evidence="1">
    <location>
        <begin position="703"/>
        <end position="804"/>
    </location>
</feature>
<dbReference type="AlphaFoldDB" id="A0AAW0RDY6"/>
<protein>
    <submittedName>
        <fullName evidence="2">Uncharacterized protein</fullName>
    </submittedName>
</protein>
<organism evidence="2 3">
    <name type="scientific">Apiospora kogelbergensis</name>
    <dbReference type="NCBI Taxonomy" id="1337665"/>
    <lineage>
        <taxon>Eukaryota</taxon>
        <taxon>Fungi</taxon>
        <taxon>Dikarya</taxon>
        <taxon>Ascomycota</taxon>
        <taxon>Pezizomycotina</taxon>
        <taxon>Sordariomycetes</taxon>
        <taxon>Xylariomycetidae</taxon>
        <taxon>Amphisphaeriales</taxon>
        <taxon>Apiosporaceae</taxon>
        <taxon>Apiospora</taxon>
    </lineage>
</organism>
<feature type="region of interest" description="Disordered" evidence="1">
    <location>
        <begin position="319"/>
        <end position="409"/>
    </location>
</feature>
<keyword evidence="3" id="KW-1185">Reference proteome</keyword>
<feature type="compositionally biased region" description="Polar residues" evidence="1">
    <location>
        <begin position="320"/>
        <end position="338"/>
    </location>
</feature>
<feature type="region of interest" description="Disordered" evidence="1">
    <location>
        <begin position="875"/>
        <end position="947"/>
    </location>
</feature>
<feature type="compositionally biased region" description="Acidic residues" evidence="1">
    <location>
        <begin position="913"/>
        <end position="924"/>
    </location>
</feature>
<name>A0AAW0RDY6_9PEZI</name>
<sequence>MGTTPGGPDGVHQDAVADLDFSKIAKEHDFWHKLATKATYLEWEALTFLHKQGIAHLDRYGASAYGTRRAFLIIFRAYWSTGRLGEAKALAWDMAYRLGPSPDVSPDAFLIWKTLAADVMCRLHLHNRSKAAKLYGDLAAEYAIYEGASSKSYEYLHRALQAFYEGKGRWEMALHYVTSASESLDRLRRAPPKHATETIVERRLAILVTKATLLECVGNAAAAVRTYSDIMATCAEDPHGPDVHVESWHQFADRRIMVLRLMPQNQVPRDERLFSKHEGNLTGSGAATLLSLPTPRGGSHEGTSISARWQAVKDLKCPQGLNSIGSRQPEGKSTQTQKTIHRPPPGRGAIKVSKPCANKGSSAPAGSSLKFSTKKAYQVPQRRGLNNNNNRNRNNGNGSSNTSSNMASDTNDMKPYLYYHFDETIEGKVLDLKRFDQARKAANAMNRGDYSDQSLFDGQRFVDGRPALLARDPGFQSGDGGKDDWSLEEAEVLVDMAEGAICVRSDTVFRMVWCYANRYGREYVLDAFGGKEKEEVEMGKGKGKETAKMPFDDAGHCGSLEYFVRARSRVLGEPDGDLRPSSSDWDDYTISNGRPDVYPPLDVDLTTNLFKLHRRAVQVLQDQRREQGVRGLFGLKERPFALEEPGKPAIGHVPHQQEVARQIGQPKEEALKEERRQHVSGSQSTVPNERELSVIKTLTKMRQSNAMATVPSPPVSAGPASKNDQSVRPDLSRSQDNCVPGPKGFSDSDSDSNSDIGLVVAKLERKRSCPSPAPAPHRPRPIDPEKQQAQHRDENERLESTHPGVCLPCSKEAEEARRLLHIVVRKPQTAPKSRPEATPLPDHRTKPQPQPAPAAPAPGVVKPWDYGFTALPLPCFPPRTARSAARQTPPQPPPPRRQGSVEYSWEIVRAEQCQEEAEGDDANADGEKRGLELDGEKSAGGSRCSAM</sequence>
<accession>A0AAW0RDY6</accession>
<comment type="caution">
    <text evidence="2">The sequence shown here is derived from an EMBL/GenBank/DDBJ whole genome shotgun (WGS) entry which is preliminary data.</text>
</comment>
<feature type="compositionally biased region" description="Low complexity" evidence="1">
    <location>
        <begin position="382"/>
        <end position="405"/>
    </location>
</feature>
<proteinExistence type="predicted"/>
<evidence type="ECO:0000313" key="3">
    <source>
        <dbReference type="Proteomes" id="UP001392437"/>
    </source>
</evidence>
<gene>
    <name evidence="2" type="ORF">PG999_001318</name>
</gene>
<reference evidence="2 3" key="1">
    <citation type="submission" date="2023-01" db="EMBL/GenBank/DDBJ databases">
        <title>Analysis of 21 Apiospora genomes using comparative genomics revels a genus with tremendous synthesis potential of carbohydrate active enzymes and secondary metabolites.</title>
        <authorList>
            <person name="Sorensen T."/>
        </authorList>
    </citation>
    <scope>NUCLEOTIDE SEQUENCE [LARGE SCALE GENOMIC DNA]</scope>
    <source>
        <strain evidence="2 3">CBS 117206</strain>
    </source>
</reference>
<feature type="region of interest" description="Disordered" evidence="1">
    <location>
        <begin position="822"/>
        <end position="863"/>
    </location>
</feature>
<dbReference type="EMBL" id="JAQQWP010000001">
    <property type="protein sequence ID" value="KAK8133145.1"/>
    <property type="molecule type" value="Genomic_DNA"/>
</dbReference>
<dbReference type="Proteomes" id="UP001392437">
    <property type="component" value="Unassembled WGS sequence"/>
</dbReference>